<evidence type="ECO:0000256" key="2">
    <source>
        <dbReference type="ARBA" id="ARBA00006275"/>
    </source>
</evidence>
<gene>
    <name evidence="9" type="ORF">AQPE_4576</name>
</gene>
<dbReference type="Proteomes" id="UP001193389">
    <property type="component" value="Chromosome"/>
</dbReference>
<name>A0A5K7SGM9_9BACT</name>
<comment type="subcellular location">
    <subcellularLocation>
        <location evidence="1">Cell outer membrane</location>
    </subcellularLocation>
</comment>
<dbReference type="EMBL" id="AP018694">
    <property type="protein sequence ID" value="BBE20384.1"/>
    <property type="molecule type" value="Genomic_DNA"/>
</dbReference>
<dbReference type="RefSeq" id="WP_318348535.1">
    <property type="nucleotide sequence ID" value="NZ_AP018694.1"/>
</dbReference>
<evidence type="ECO:0000259" key="7">
    <source>
        <dbReference type="Pfam" id="PF07980"/>
    </source>
</evidence>
<sequence>MKKILFYSLLTFLSVFSSCSSFLDEKPTDRLVVDNFYSSAKDGQAAVDAAYAQLNTLYNRLMYMLADLPTDDMKNGLGMPNAFLQNLEFLRIDSQNTFVKDMWVNCYAGISRANAAINNIPKITMDETLKNRLIGEARFLRALYYFNLVRFFGDVPLITKLESINDAMGPRVPKDQIYQLIIDDLSFAEANLPLRKDYGTKEEGRATKGAAKILLGKVYLTKGDYAKAKDKLAEVVEAENNFGYGLVANYADNWNPAKEPGIEAVFYLEYKKAPYTSNGEMGLAGPKYSIPGGNIGVTGSNEADIPTRELYDLFDPKDTRRSKDFKFDFLNPLTGKVLTSSIPLSGKFWLDGILSSADCDVNMHIIRYADAILMYAEALNETGSSENALAQLNRIRTRAFGDASGNLTSMSKDEFKKAVINERRLEFVHEGNRWFDLSRTGTFVQRMKDHSAYESKVAEKNKTDIALNVKDAHLLMPIPQLERDLNKELTQNPGY</sequence>
<dbReference type="Gene3D" id="1.25.40.390">
    <property type="match status" value="1"/>
</dbReference>
<dbReference type="CDD" id="cd08977">
    <property type="entry name" value="SusD"/>
    <property type="match status" value="1"/>
</dbReference>
<proteinExistence type="inferred from homology"/>
<dbReference type="KEGG" id="anf:AQPE_4576"/>
<protein>
    <submittedName>
        <fullName evidence="9">Outer membrane protein</fullName>
    </submittedName>
</protein>
<feature type="signal peptide" evidence="6">
    <location>
        <begin position="1"/>
        <end position="23"/>
    </location>
</feature>
<dbReference type="InterPro" id="IPR033985">
    <property type="entry name" value="SusD-like_N"/>
</dbReference>
<reference evidence="9" key="1">
    <citation type="journal article" date="2020" name="Int. J. Syst. Evol. Microbiol.">
        <title>Aquipluma nitroreducens gen. nov. sp. nov., a novel facultatively anaerobic bacterium isolated from a freshwater lake.</title>
        <authorList>
            <person name="Watanabe M."/>
            <person name="Kojima H."/>
            <person name="Fukui M."/>
        </authorList>
    </citation>
    <scope>NUCLEOTIDE SEQUENCE</scope>
    <source>
        <strain evidence="9">MeG22</strain>
    </source>
</reference>
<keyword evidence="3 6" id="KW-0732">Signal</keyword>
<evidence type="ECO:0000256" key="1">
    <source>
        <dbReference type="ARBA" id="ARBA00004442"/>
    </source>
</evidence>
<evidence type="ECO:0000256" key="3">
    <source>
        <dbReference type="ARBA" id="ARBA00022729"/>
    </source>
</evidence>
<organism evidence="9 10">
    <name type="scientific">Aquipluma nitroreducens</name>
    <dbReference type="NCBI Taxonomy" id="2010828"/>
    <lineage>
        <taxon>Bacteria</taxon>
        <taxon>Pseudomonadati</taxon>
        <taxon>Bacteroidota</taxon>
        <taxon>Bacteroidia</taxon>
        <taxon>Marinilabiliales</taxon>
        <taxon>Prolixibacteraceae</taxon>
        <taxon>Aquipluma</taxon>
    </lineage>
</organism>
<dbReference type="Pfam" id="PF07980">
    <property type="entry name" value="SusD_RagB"/>
    <property type="match status" value="1"/>
</dbReference>
<dbReference type="GO" id="GO:0009279">
    <property type="term" value="C:cell outer membrane"/>
    <property type="evidence" value="ECO:0007669"/>
    <property type="project" value="UniProtKB-SubCell"/>
</dbReference>
<dbReference type="SUPFAM" id="SSF48452">
    <property type="entry name" value="TPR-like"/>
    <property type="match status" value="1"/>
</dbReference>
<dbReference type="PROSITE" id="PS51257">
    <property type="entry name" value="PROKAR_LIPOPROTEIN"/>
    <property type="match status" value="1"/>
</dbReference>
<dbReference type="InterPro" id="IPR011990">
    <property type="entry name" value="TPR-like_helical_dom_sf"/>
</dbReference>
<evidence type="ECO:0000313" key="10">
    <source>
        <dbReference type="Proteomes" id="UP001193389"/>
    </source>
</evidence>
<dbReference type="InterPro" id="IPR012944">
    <property type="entry name" value="SusD_RagB_dom"/>
</dbReference>
<dbReference type="AlphaFoldDB" id="A0A5K7SGM9"/>
<keyword evidence="5" id="KW-0998">Cell outer membrane</keyword>
<evidence type="ECO:0000256" key="6">
    <source>
        <dbReference type="SAM" id="SignalP"/>
    </source>
</evidence>
<dbReference type="Pfam" id="PF14322">
    <property type="entry name" value="SusD-like_3"/>
    <property type="match status" value="1"/>
</dbReference>
<keyword evidence="10" id="KW-1185">Reference proteome</keyword>
<feature type="domain" description="RagB/SusD" evidence="7">
    <location>
        <begin position="361"/>
        <end position="495"/>
    </location>
</feature>
<evidence type="ECO:0000259" key="8">
    <source>
        <dbReference type="Pfam" id="PF14322"/>
    </source>
</evidence>
<evidence type="ECO:0000256" key="5">
    <source>
        <dbReference type="ARBA" id="ARBA00023237"/>
    </source>
</evidence>
<accession>A0A5K7SGM9</accession>
<evidence type="ECO:0000256" key="4">
    <source>
        <dbReference type="ARBA" id="ARBA00023136"/>
    </source>
</evidence>
<keyword evidence="4" id="KW-0472">Membrane</keyword>
<feature type="chain" id="PRO_5024341158" evidence="6">
    <location>
        <begin position="24"/>
        <end position="495"/>
    </location>
</feature>
<comment type="similarity">
    <text evidence="2">Belongs to the SusD family.</text>
</comment>
<evidence type="ECO:0000313" key="9">
    <source>
        <dbReference type="EMBL" id="BBE20384.1"/>
    </source>
</evidence>
<feature type="domain" description="SusD-like N-terminal" evidence="8">
    <location>
        <begin position="22"/>
        <end position="220"/>
    </location>
</feature>